<reference evidence="2 3" key="1">
    <citation type="submission" date="2023-11" db="EMBL/GenBank/DDBJ databases">
        <title>Halocaridina rubra genome assembly.</title>
        <authorList>
            <person name="Smith C."/>
        </authorList>
    </citation>
    <scope>NUCLEOTIDE SEQUENCE [LARGE SCALE GENOMIC DNA]</scope>
    <source>
        <strain evidence="2">EP-1</strain>
        <tissue evidence="2">Whole</tissue>
    </source>
</reference>
<feature type="transmembrane region" description="Helical" evidence="1">
    <location>
        <begin position="94"/>
        <end position="112"/>
    </location>
</feature>
<dbReference type="GO" id="GO:0005886">
    <property type="term" value="C:plasma membrane"/>
    <property type="evidence" value="ECO:0007669"/>
    <property type="project" value="TreeGrafter"/>
</dbReference>
<feature type="transmembrane region" description="Helical" evidence="1">
    <location>
        <begin position="56"/>
        <end position="74"/>
    </location>
</feature>
<protein>
    <submittedName>
        <fullName evidence="2">Phospholipid-transporting ATPase IB</fullName>
    </submittedName>
</protein>
<proteinExistence type="predicted"/>
<comment type="caution">
    <text evidence="2">The sequence shown here is derived from an EMBL/GenBank/DDBJ whole genome shotgun (WGS) entry which is preliminary data.</text>
</comment>
<sequence length="127" mass="14406">AVPLSPDHILLRGAKLQNTNWVFGLVIYTGHETKLMKNSATSAPLKRSTVDKQTNNLIILLFFLLIVLCLIMAVCNSQWSADLHWYLSLDDLSVFNFGINFITFIILFNNLIPISLQVSLEVVRFIQ</sequence>
<organism evidence="2 3">
    <name type="scientific">Halocaridina rubra</name>
    <name type="common">Hawaiian red shrimp</name>
    <dbReference type="NCBI Taxonomy" id="373956"/>
    <lineage>
        <taxon>Eukaryota</taxon>
        <taxon>Metazoa</taxon>
        <taxon>Ecdysozoa</taxon>
        <taxon>Arthropoda</taxon>
        <taxon>Crustacea</taxon>
        <taxon>Multicrustacea</taxon>
        <taxon>Malacostraca</taxon>
        <taxon>Eumalacostraca</taxon>
        <taxon>Eucarida</taxon>
        <taxon>Decapoda</taxon>
        <taxon>Pleocyemata</taxon>
        <taxon>Caridea</taxon>
        <taxon>Atyoidea</taxon>
        <taxon>Atyidae</taxon>
        <taxon>Halocaridina</taxon>
    </lineage>
</organism>
<keyword evidence="3" id="KW-1185">Reference proteome</keyword>
<dbReference type="InterPro" id="IPR023298">
    <property type="entry name" value="ATPase_P-typ_TM_dom_sf"/>
</dbReference>
<dbReference type="EMBL" id="JAXCGZ010015248">
    <property type="protein sequence ID" value="KAK7070748.1"/>
    <property type="molecule type" value="Genomic_DNA"/>
</dbReference>
<evidence type="ECO:0000313" key="2">
    <source>
        <dbReference type="EMBL" id="KAK7070748.1"/>
    </source>
</evidence>
<feature type="non-terminal residue" evidence="2">
    <location>
        <position position="1"/>
    </location>
</feature>
<keyword evidence="1" id="KW-1133">Transmembrane helix</keyword>
<name>A0AAN9A0N2_HALRR</name>
<dbReference type="PANTHER" id="PTHR24092">
    <property type="entry name" value="PROBABLE PHOSPHOLIPID-TRANSPORTING ATPASE"/>
    <property type="match status" value="1"/>
</dbReference>
<evidence type="ECO:0000256" key="1">
    <source>
        <dbReference type="SAM" id="Phobius"/>
    </source>
</evidence>
<keyword evidence="1" id="KW-0812">Transmembrane</keyword>
<dbReference type="GO" id="GO:0005802">
    <property type="term" value="C:trans-Golgi network"/>
    <property type="evidence" value="ECO:0007669"/>
    <property type="project" value="TreeGrafter"/>
</dbReference>
<feature type="non-terminal residue" evidence="2">
    <location>
        <position position="127"/>
    </location>
</feature>
<dbReference type="GO" id="GO:0140326">
    <property type="term" value="F:ATPase-coupled intramembrane lipid transporter activity"/>
    <property type="evidence" value="ECO:0007669"/>
    <property type="project" value="TreeGrafter"/>
</dbReference>
<evidence type="ECO:0000313" key="3">
    <source>
        <dbReference type="Proteomes" id="UP001381693"/>
    </source>
</evidence>
<keyword evidence="1" id="KW-0472">Membrane</keyword>
<dbReference type="Proteomes" id="UP001381693">
    <property type="component" value="Unassembled WGS sequence"/>
</dbReference>
<dbReference type="GO" id="GO:0045332">
    <property type="term" value="P:phospholipid translocation"/>
    <property type="evidence" value="ECO:0007669"/>
    <property type="project" value="TreeGrafter"/>
</dbReference>
<accession>A0AAN9A0N2</accession>
<gene>
    <name evidence="2" type="primary">ATP8A2</name>
    <name evidence="2" type="ORF">SK128_010935</name>
</gene>
<dbReference type="AlphaFoldDB" id="A0AAN9A0N2"/>
<dbReference type="SUPFAM" id="SSF81665">
    <property type="entry name" value="Calcium ATPase, transmembrane domain M"/>
    <property type="match status" value="1"/>
</dbReference>
<dbReference type="PANTHER" id="PTHR24092:SF150">
    <property type="entry name" value="PHOSPHOLIPID-TRANSPORTING ATPASE"/>
    <property type="match status" value="1"/>
</dbReference>